<protein>
    <submittedName>
        <fullName evidence="1">Uncharacterized protein</fullName>
    </submittedName>
</protein>
<gene>
    <name evidence="1" type="ORF">EYW47_16450</name>
</gene>
<organism evidence="1 2">
    <name type="scientific">Paraburkholderia silviterrae</name>
    <dbReference type="NCBI Taxonomy" id="2528715"/>
    <lineage>
        <taxon>Bacteria</taxon>
        <taxon>Pseudomonadati</taxon>
        <taxon>Pseudomonadota</taxon>
        <taxon>Betaproteobacteria</taxon>
        <taxon>Burkholderiales</taxon>
        <taxon>Burkholderiaceae</taxon>
        <taxon>Paraburkholderia</taxon>
    </lineage>
</organism>
<comment type="caution">
    <text evidence="1">The sequence shown here is derived from an EMBL/GenBank/DDBJ whole genome shotgun (WGS) entry which is preliminary data.</text>
</comment>
<dbReference type="AlphaFoldDB" id="A0A4R5M9B3"/>
<name>A0A4R5M9B3_9BURK</name>
<accession>A0A4R5M9B3</accession>
<dbReference type="Proteomes" id="UP000295722">
    <property type="component" value="Unassembled WGS sequence"/>
</dbReference>
<evidence type="ECO:0000313" key="1">
    <source>
        <dbReference type="EMBL" id="TDG22804.1"/>
    </source>
</evidence>
<proteinExistence type="predicted"/>
<reference evidence="1 2" key="1">
    <citation type="submission" date="2019-03" db="EMBL/GenBank/DDBJ databases">
        <title>Paraburkholderia sp. 4M-K11, isolated from subtropical forest soil.</title>
        <authorList>
            <person name="Gao Z.-H."/>
            <person name="Qiu L.-H."/>
        </authorList>
    </citation>
    <scope>NUCLEOTIDE SEQUENCE [LARGE SCALE GENOMIC DNA]</scope>
    <source>
        <strain evidence="1 2">4M-K11</strain>
    </source>
</reference>
<evidence type="ECO:0000313" key="2">
    <source>
        <dbReference type="Proteomes" id="UP000295722"/>
    </source>
</evidence>
<keyword evidence="2" id="KW-1185">Reference proteome</keyword>
<sequence>MRKDDFLILGVNPDLIRSQFEAAWFSISRYMQHGATQEVADRAAQIALSHWSAGVPVNKLASEFLTDVDNLCGSSERRFLAASTSSLSFGVDPSDDSFFQLAFVTRFIDQLYRVIAVIEPETFFSTTPASLPKPFRPFSCSAWCFLHLIRVSHCAQLFSLRNQR</sequence>
<dbReference type="EMBL" id="SMRP01000007">
    <property type="protein sequence ID" value="TDG22804.1"/>
    <property type="molecule type" value="Genomic_DNA"/>
</dbReference>
<dbReference type="RefSeq" id="WP_133195900.1">
    <property type="nucleotide sequence ID" value="NZ_JBHUCW010000011.1"/>
</dbReference>